<comment type="caution">
    <text evidence="3">The sequence shown here is derived from an EMBL/GenBank/DDBJ whole genome shotgun (WGS) entry which is preliminary data.</text>
</comment>
<dbReference type="PANTHER" id="PTHR43693">
    <property type="entry name" value="PROTEIN PHOSPHATASE CHEZ"/>
    <property type="match status" value="1"/>
</dbReference>
<dbReference type="CDD" id="cd17910">
    <property type="entry name" value="CheC_ClassII"/>
    <property type="match status" value="1"/>
</dbReference>
<keyword evidence="4" id="KW-1185">Reference proteome</keyword>
<dbReference type="eggNOG" id="COG1776">
    <property type="taxonomic scope" value="Bacteria"/>
</dbReference>
<evidence type="ECO:0000313" key="4">
    <source>
        <dbReference type="Proteomes" id="UP000005139"/>
    </source>
</evidence>
<gene>
    <name evidence="3" type="ORF">TcarDRAFT_0868</name>
</gene>
<dbReference type="InterPro" id="IPR050992">
    <property type="entry name" value="CheZ_family_phosphatases"/>
</dbReference>
<dbReference type="SUPFAM" id="SSF103039">
    <property type="entry name" value="CheC-like"/>
    <property type="match status" value="1"/>
</dbReference>
<keyword evidence="2" id="KW-0378">Hydrolase</keyword>
<reference evidence="3 4" key="1">
    <citation type="submission" date="2007-01" db="EMBL/GenBank/DDBJ databases">
        <title>Annotation of the draft genome assembly of Thermosinus carboxydivorans Nor1.</title>
        <authorList>
            <consortium name="US DOE Joint Genome Institute (JGI-ORNL)"/>
            <person name="Larimer F."/>
            <person name="Land M."/>
            <person name="Hauser L."/>
        </authorList>
    </citation>
    <scope>NUCLEOTIDE SEQUENCE [LARGE SCALE GENOMIC DNA]</scope>
    <source>
        <strain evidence="3 4">Nor1</strain>
    </source>
</reference>
<dbReference type="AlphaFoldDB" id="A1HSJ4"/>
<keyword evidence="1" id="KW-0145">Chemotaxis</keyword>
<sequence length="208" mass="23015">MSELLLTQKQEDAVTEIINIAFHRTAAALSEIIGRRVLLDRPQLRLETVGRLAEVLKEMVGEEVATVQQIFEGPFAGSALLLFRRSNAVALGRLFAGEEPRTPDRIDEMTAEVLTEVGNILLNACIGMLGNLFKVQVFFSVPRLRLESLDALVKTLVIGGEELRYAVVVFTRFHVADATVNGYIIIVLGITSLENLLEGIDRLEQEIV</sequence>
<reference evidence="3 4" key="2">
    <citation type="submission" date="2007-01" db="EMBL/GenBank/DDBJ databases">
        <title>Sequencing of the draft genome and assembly of Thermosinus carboxydivorans Nor1.</title>
        <authorList>
            <consortium name="US DOE Joint Genome Institute (JGI-PGF)"/>
            <person name="Copeland A."/>
            <person name="Lucas S."/>
            <person name="Lapidus A."/>
            <person name="Barry K."/>
            <person name="Glavina del Rio T."/>
            <person name="Dalin E."/>
            <person name="Tice H."/>
            <person name="Bruce D."/>
            <person name="Pitluck S."/>
            <person name="Richardson P."/>
        </authorList>
    </citation>
    <scope>NUCLEOTIDE SEQUENCE [LARGE SCALE GENOMIC DNA]</scope>
    <source>
        <strain evidence="3 4">Nor1</strain>
    </source>
</reference>
<dbReference type="RefSeq" id="WP_007289998.1">
    <property type="nucleotide sequence ID" value="NZ_AAWL01000017.1"/>
</dbReference>
<evidence type="ECO:0000256" key="2">
    <source>
        <dbReference type="ARBA" id="ARBA00022801"/>
    </source>
</evidence>
<dbReference type="GO" id="GO:0016787">
    <property type="term" value="F:hydrolase activity"/>
    <property type="evidence" value="ECO:0007669"/>
    <property type="project" value="UniProtKB-KW"/>
</dbReference>
<dbReference type="EMBL" id="AAWL01000017">
    <property type="protein sequence ID" value="EAX46966.1"/>
    <property type="molecule type" value="Genomic_DNA"/>
</dbReference>
<dbReference type="Gene3D" id="3.40.1550.10">
    <property type="entry name" value="CheC-like"/>
    <property type="match status" value="1"/>
</dbReference>
<proteinExistence type="predicted"/>
<evidence type="ECO:0000256" key="1">
    <source>
        <dbReference type="ARBA" id="ARBA00022500"/>
    </source>
</evidence>
<dbReference type="Proteomes" id="UP000005139">
    <property type="component" value="Unassembled WGS sequence"/>
</dbReference>
<accession>A1HSJ4</accession>
<dbReference type="PANTHER" id="PTHR43693:SF1">
    <property type="entry name" value="PROTEIN PHOSPHATASE CHEZ"/>
    <property type="match status" value="1"/>
</dbReference>
<name>A1HSJ4_9FIRM</name>
<dbReference type="GO" id="GO:0006935">
    <property type="term" value="P:chemotaxis"/>
    <property type="evidence" value="ECO:0007669"/>
    <property type="project" value="UniProtKB-KW"/>
</dbReference>
<dbReference type="InterPro" id="IPR028976">
    <property type="entry name" value="CheC-like_sf"/>
</dbReference>
<protein>
    <submittedName>
        <fullName evidence="3">CheC, inhibitor of MCP methylation</fullName>
    </submittedName>
</protein>
<organism evidence="3 4">
    <name type="scientific">Thermosinus carboxydivorans Nor1</name>
    <dbReference type="NCBI Taxonomy" id="401526"/>
    <lineage>
        <taxon>Bacteria</taxon>
        <taxon>Bacillati</taxon>
        <taxon>Bacillota</taxon>
        <taxon>Negativicutes</taxon>
        <taxon>Selenomonadales</taxon>
        <taxon>Sporomusaceae</taxon>
        <taxon>Thermosinus</taxon>
    </lineage>
</organism>
<evidence type="ECO:0000313" key="3">
    <source>
        <dbReference type="EMBL" id="EAX46966.1"/>
    </source>
</evidence>